<gene>
    <name evidence="2" type="ordered locus">Dester_1356</name>
</gene>
<reference evidence="3" key="2">
    <citation type="submission" date="2011-02" db="EMBL/GenBank/DDBJ databases">
        <title>The complete genome of Desulfurobacterium thermolithotrophum DSM 11699.</title>
        <authorList>
            <consortium name="US DOE Joint Genome Institute (JGI-PGF)"/>
            <person name="Lucas S."/>
            <person name="Copeland A."/>
            <person name="Lapidus A."/>
            <person name="Bruce D."/>
            <person name="Goodwin L."/>
            <person name="Pitluck S."/>
            <person name="Kyrpides N."/>
            <person name="Mavromatis K."/>
            <person name="Pagani I."/>
            <person name="Ivanova N."/>
            <person name="Mikhailova N."/>
            <person name="Daligault H."/>
            <person name="Detter J.C."/>
            <person name="Tapia R."/>
            <person name="Han C."/>
            <person name="Land M."/>
            <person name="Hauser L."/>
            <person name="Markowitz V."/>
            <person name="Cheng J.-F."/>
            <person name="Hugenholtz P."/>
            <person name="Woyke T."/>
            <person name="Wu D."/>
            <person name="Spring S."/>
            <person name="Brambilla E."/>
            <person name="Klenk H.-P."/>
            <person name="Eisen J.A."/>
        </authorList>
    </citation>
    <scope>NUCLEOTIDE SEQUENCE [LARGE SCALE GENOMIC DNA]</scope>
    <source>
        <strain evidence="3">DSM 11699 / BSA</strain>
    </source>
</reference>
<dbReference type="RefSeq" id="WP_013638936.1">
    <property type="nucleotide sequence ID" value="NC_015185.1"/>
</dbReference>
<dbReference type="AlphaFoldDB" id="F0S1I4"/>
<sequence length="206" mass="24008">MKSALVEDKKKRGRKGIPRELIYEMRYGKPIYYRDYDKVLSGEKTLEEVVGSGGLQGILVALLIGFLYSKIDMKKYLLATNELGYKFAPRSWYNLDVAIFDREKIDKLPEGYITFPPEVVIEVDTKANLRKFSTPQEYFHRKTQDLLDSGVKKVIWIFTKEKKVWVAEKEKRWFITDWNDTIEVIDGVKLNLSELLKEISGGNEKN</sequence>
<dbReference type="STRING" id="868864.Dester_1356"/>
<reference evidence="2 3" key="1">
    <citation type="journal article" date="2011" name="Stand. Genomic Sci.">
        <title>Complete genome sequence of the thermophilic sulfur-reducer Desulfurobacterium thermolithotrophum type strain (BSA(T)) from a deep-sea hydrothermal vent.</title>
        <authorList>
            <person name="Goker M."/>
            <person name="Daligault H."/>
            <person name="Mwirichia R."/>
            <person name="Lapidus A."/>
            <person name="Lucas S."/>
            <person name="Deshpande S."/>
            <person name="Pagani I."/>
            <person name="Tapia R."/>
            <person name="Cheng J.F."/>
            <person name="Goodwin L."/>
            <person name="Pitluck S."/>
            <person name="Liolios K."/>
            <person name="Ivanova N."/>
            <person name="Mavromatis K."/>
            <person name="Mikhailova N."/>
            <person name="Pati A."/>
            <person name="Chen A."/>
            <person name="Palaniappan K."/>
            <person name="Han C."/>
            <person name="Land M."/>
            <person name="Hauser L."/>
            <person name="Pan C."/>
            <person name="Brambilla E.M."/>
            <person name="Rohde M."/>
            <person name="Spring S."/>
            <person name="Sikorski J."/>
            <person name="Wirth R."/>
            <person name="Detter J.C."/>
            <person name="Woyke T."/>
            <person name="Bristow J."/>
            <person name="Eisen J.A."/>
            <person name="Markowitz V."/>
            <person name="Hugenholtz P."/>
            <person name="Kyrpides N.C."/>
            <person name="Klenk H.P."/>
        </authorList>
    </citation>
    <scope>NUCLEOTIDE SEQUENCE [LARGE SCALE GENOMIC DNA]</scope>
    <source>
        <strain evidence="3">DSM 11699 / BSA</strain>
    </source>
</reference>
<dbReference type="EMBL" id="CP002543">
    <property type="protein sequence ID" value="ADY73987.1"/>
    <property type="molecule type" value="Genomic_DNA"/>
</dbReference>
<protein>
    <recommendedName>
        <fullName evidence="4">Restriction endonuclease domain-containing protein</fullName>
    </recommendedName>
</protein>
<keyword evidence="1" id="KW-0812">Transmembrane</keyword>
<evidence type="ECO:0000313" key="3">
    <source>
        <dbReference type="Proteomes" id="UP000007102"/>
    </source>
</evidence>
<keyword evidence="1" id="KW-1133">Transmembrane helix</keyword>
<evidence type="ECO:0008006" key="4">
    <source>
        <dbReference type="Google" id="ProtNLM"/>
    </source>
</evidence>
<keyword evidence="1" id="KW-0472">Membrane</keyword>
<dbReference type="Proteomes" id="UP000007102">
    <property type="component" value="Chromosome"/>
</dbReference>
<accession>F0S1I4</accession>
<dbReference type="OrthoDB" id="13368at2"/>
<evidence type="ECO:0000256" key="1">
    <source>
        <dbReference type="SAM" id="Phobius"/>
    </source>
</evidence>
<proteinExistence type="predicted"/>
<dbReference type="SUPFAM" id="SSF52980">
    <property type="entry name" value="Restriction endonuclease-like"/>
    <property type="match status" value="1"/>
</dbReference>
<dbReference type="Gene3D" id="3.90.1570.10">
    <property type="entry name" value="tt1808, chain A"/>
    <property type="match status" value="1"/>
</dbReference>
<dbReference type="eggNOG" id="COG4636">
    <property type="taxonomic scope" value="Bacteria"/>
</dbReference>
<dbReference type="InParanoid" id="F0S1I4"/>
<dbReference type="InterPro" id="IPR011335">
    <property type="entry name" value="Restrct_endonuc-II-like"/>
</dbReference>
<name>F0S1I4_DESTD</name>
<feature type="transmembrane region" description="Helical" evidence="1">
    <location>
        <begin position="49"/>
        <end position="68"/>
    </location>
</feature>
<dbReference type="KEGG" id="dte:Dester_1356"/>
<dbReference type="InterPro" id="IPR012296">
    <property type="entry name" value="Nuclease_put_TT1808"/>
</dbReference>
<dbReference type="HOGENOM" id="CLU_1352862_0_0_0"/>
<keyword evidence="3" id="KW-1185">Reference proteome</keyword>
<evidence type="ECO:0000313" key="2">
    <source>
        <dbReference type="EMBL" id="ADY73987.1"/>
    </source>
</evidence>
<organism evidence="2 3">
    <name type="scientific">Desulfurobacterium thermolithotrophum (strain DSM 11699 / BSA)</name>
    <dbReference type="NCBI Taxonomy" id="868864"/>
    <lineage>
        <taxon>Bacteria</taxon>
        <taxon>Pseudomonadati</taxon>
        <taxon>Aquificota</taxon>
        <taxon>Aquificia</taxon>
        <taxon>Desulfurobacteriales</taxon>
        <taxon>Desulfurobacteriaceae</taxon>
        <taxon>Desulfurobacterium</taxon>
    </lineage>
</organism>